<dbReference type="GO" id="GO:0006412">
    <property type="term" value="P:translation"/>
    <property type="evidence" value="ECO:0007669"/>
    <property type="project" value="UniProtKB-UniRule"/>
</dbReference>
<evidence type="ECO:0000256" key="10">
    <source>
        <dbReference type="RuleBase" id="RU004008"/>
    </source>
</evidence>
<sequence length="171" mass="18941">MQTLTRLQRIRIAPRKMRMVVDLVRGKKVALAIDILRFAKNKGARILSKLLHSAVATAKSLGQGDERSLVVVKIVVDEGPKLKRWRARAKGSAYPIQKKVSHITLVLDERGAKAGAAPAAKRTEPAGAVLAAQSAESHRIEKQKFRPAQDEVKIPKVERGVQRFFRRKAIG</sequence>
<dbReference type="AlphaFoldDB" id="A0A1G2R3L1"/>
<dbReference type="SUPFAM" id="SSF54843">
    <property type="entry name" value="Ribosomal protein L22"/>
    <property type="match status" value="1"/>
</dbReference>
<evidence type="ECO:0000256" key="5">
    <source>
        <dbReference type="ARBA" id="ARBA00023274"/>
    </source>
</evidence>
<dbReference type="InterPro" id="IPR005727">
    <property type="entry name" value="Ribosomal_uL22_bac/chlpt-type"/>
</dbReference>
<protein>
    <recommendedName>
        <fullName evidence="6 7">Large ribosomal subunit protein uL22</fullName>
    </recommendedName>
</protein>
<dbReference type="PANTHER" id="PTHR13501">
    <property type="entry name" value="CHLOROPLAST 50S RIBOSOMAL PROTEIN L22-RELATED"/>
    <property type="match status" value="1"/>
</dbReference>
<evidence type="ECO:0000256" key="7">
    <source>
        <dbReference type="HAMAP-Rule" id="MF_01331"/>
    </source>
</evidence>
<comment type="subunit">
    <text evidence="7 9">Part of the 50S ribosomal subunit.</text>
</comment>
<dbReference type="GO" id="GO:0003735">
    <property type="term" value="F:structural constituent of ribosome"/>
    <property type="evidence" value="ECO:0007669"/>
    <property type="project" value="InterPro"/>
</dbReference>
<comment type="similarity">
    <text evidence="1 7 8">Belongs to the universal ribosomal protein uL22 family.</text>
</comment>
<dbReference type="InterPro" id="IPR047867">
    <property type="entry name" value="Ribosomal_uL22_bac/org-type"/>
</dbReference>
<dbReference type="PROSITE" id="PS00464">
    <property type="entry name" value="RIBOSOMAL_L22"/>
    <property type="match status" value="1"/>
</dbReference>
<gene>
    <name evidence="7" type="primary">rplV</name>
    <name evidence="11" type="ORF">A3C82_00320</name>
</gene>
<dbReference type="Gene3D" id="3.90.470.10">
    <property type="entry name" value="Ribosomal protein L22/L17"/>
    <property type="match status" value="1"/>
</dbReference>
<evidence type="ECO:0000256" key="1">
    <source>
        <dbReference type="ARBA" id="ARBA00009451"/>
    </source>
</evidence>
<keyword evidence="2 7" id="KW-0699">rRNA-binding</keyword>
<dbReference type="Proteomes" id="UP000176901">
    <property type="component" value="Unassembled WGS sequence"/>
</dbReference>
<evidence type="ECO:0000256" key="3">
    <source>
        <dbReference type="ARBA" id="ARBA00022884"/>
    </source>
</evidence>
<dbReference type="GO" id="GO:0022625">
    <property type="term" value="C:cytosolic large ribosomal subunit"/>
    <property type="evidence" value="ECO:0007669"/>
    <property type="project" value="TreeGrafter"/>
</dbReference>
<dbReference type="InterPro" id="IPR036394">
    <property type="entry name" value="Ribosomal_uL22_sf"/>
</dbReference>
<comment type="caution">
    <text evidence="11">The sequence shown here is derived from an EMBL/GenBank/DDBJ whole genome shotgun (WGS) entry which is preliminary data.</text>
</comment>
<name>A0A1G2R3L1_9BACT</name>
<accession>A0A1G2R3L1</accession>
<comment type="function">
    <text evidence="7 10">This protein binds specifically to 23S rRNA; its binding is stimulated by other ribosomal proteins, e.g., L4, L17, and L20. It is important during the early stages of 50S assembly. It makes multiple contacts with different domains of the 23S rRNA in the assembled 50S subunit and ribosome.</text>
</comment>
<dbReference type="GO" id="GO:0019843">
    <property type="term" value="F:rRNA binding"/>
    <property type="evidence" value="ECO:0007669"/>
    <property type="project" value="UniProtKB-UniRule"/>
</dbReference>
<evidence type="ECO:0000256" key="6">
    <source>
        <dbReference type="ARBA" id="ARBA00035207"/>
    </source>
</evidence>
<keyword evidence="3 7" id="KW-0694">RNA-binding</keyword>
<evidence type="ECO:0000256" key="8">
    <source>
        <dbReference type="RuleBase" id="RU004005"/>
    </source>
</evidence>
<keyword evidence="5 7" id="KW-0687">Ribonucleoprotein</keyword>
<evidence type="ECO:0000256" key="4">
    <source>
        <dbReference type="ARBA" id="ARBA00022980"/>
    </source>
</evidence>
<evidence type="ECO:0000313" key="11">
    <source>
        <dbReference type="EMBL" id="OHA67440.1"/>
    </source>
</evidence>
<dbReference type="NCBIfam" id="TIGR01044">
    <property type="entry name" value="rplV_bact"/>
    <property type="match status" value="1"/>
</dbReference>
<dbReference type="HAMAP" id="MF_01331_B">
    <property type="entry name" value="Ribosomal_uL22_B"/>
    <property type="match status" value="1"/>
</dbReference>
<evidence type="ECO:0000256" key="9">
    <source>
        <dbReference type="RuleBase" id="RU004006"/>
    </source>
</evidence>
<comment type="function">
    <text evidence="7">The globular domain of the protein is located near the polypeptide exit tunnel on the outside of the subunit, while an extended beta-hairpin is found that lines the wall of the exit tunnel in the center of the 70S ribosome.</text>
</comment>
<dbReference type="PANTHER" id="PTHR13501:SF8">
    <property type="entry name" value="LARGE RIBOSOMAL SUBUNIT PROTEIN UL22M"/>
    <property type="match status" value="1"/>
</dbReference>
<dbReference type="InterPro" id="IPR018260">
    <property type="entry name" value="Ribosomal_uL22_CS"/>
</dbReference>
<reference evidence="11 12" key="1">
    <citation type="journal article" date="2016" name="Nat. Commun.">
        <title>Thousands of microbial genomes shed light on interconnected biogeochemical processes in an aquifer system.</title>
        <authorList>
            <person name="Anantharaman K."/>
            <person name="Brown C.T."/>
            <person name="Hug L.A."/>
            <person name="Sharon I."/>
            <person name="Castelle C.J."/>
            <person name="Probst A.J."/>
            <person name="Thomas B.C."/>
            <person name="Singh A."/>
            <person name="Wilkins M.J."/>
            <person name="Karaoz U."/>
            <person name="Brodie E.L."/>
            <person name="Williams K.H."/>
            <person name="Hubbard S.S."/>
            <person name="Banfield J.F."/>
        </authorList>
    </citation>
    <scope>NUCLEOTIDE SEQUENCE [LARGE SCALE GENOMIC DNA]</scope>
</reference>
<keyword evidence="4 7" id="KW-0689">Ribosomal protein</keyword>
<organism evidence="11 12">
    <name type="scientific">Candidatus Wildermuthbacteria bacterium RIFCSPHIGHO2_02_FULL_47_12</name>
    <dbReference type="NCBI Taxonomy" id="1802451"/>
    <lineage>
        <taxon>Bacteria</taxon>
        <taxon>Candidatus Wildermuthiibacteriota</taxon>
    </lineage>
</organism>
<dbReference type="InterPro" id="IPR001063">
    <property type="entry name" value="Ribosomal_uL22"/>
</dbReference>
<evidence type="ECO:0000313" key="12">
    <source>
        <dbReference type="Proteomes" id="UP000176901"/>
    </source>
</evidence>
<proteinExistence type="inferred from homology"/>
<dbReference type="Pfam" id="PF00237">
    <property type="entry name" value="Ribosomal_L22"/>
    <property type="match status" value="1"/>
</dbReference>
<evidence type="ECO:0000256" key="2">
    <source>
        <dbReference type="ARBA" id="ARBA00022730"/>
    </source>
</evidence>
<dbReference type="EMBL" id="MHTW01000012">
    <property type="protein sequence ID" value="OHA67440.1"/>
    <property type="molecule type" value="Genomic_DNA"/>
</dbReference>
<dbReference type="STRING" id="1802451.A3C82_00320"/>